<dbReference type="AlphaFoldDB" id="A0A6J6D9D7"/>
<gene>
    <name evidence="1" type="ORF">UFOPK1603_00538</name>
</gene>
<organism evidence="1">
    <name type="scientific">freshwater metagenome</name>
    <dbReference type="NCBI Taxonomy" id="449393"/>
    <lineage>
        <taxon>unclassified sequences</taxon>
        <taxon>metagenomes</taxon>
        <taxon>ecological metagenomes</taxon>
    </lineage>
</organism>
<accession>A0A6J6D9D7</accession>
<name>A0A6J6D9D7_9ZZZZ</name>
<evidence type="ECO:0000313" key="1">
    <source>
        <dbReference type="EMBL" id="CAB4560610.1"/>
    </source>
</evidence>
<protein>
    <submittedName>
        <fullName evidence="1">Unannotated protein</fullName>
    </submittedName>
</protein>
<dbReference type="EMBL" id="CAEZTG010000035">
    <property type="protein sequence ID" value="CAB4560610.1"/>
    <property type="molecule type" value="Genomic_DNA"/>
</dbReference>
<sequence length="167" mass="19045">MALTSSPCSLRRVLGKNQSASKLLALLVATMSLLLQRNLHRRGAVEIDVIASRAVKAMETSVMVARHVNVNRVSKAKVRRTLVVSPALAHIIRIAQLLLRRNRSRRQSDFAQVVRTATRRLLHFQLSRSRLQNRFFVEESPLFVRLSKSRMKRTRPKVSLKSVQLLC</sequence>
<reference evidence="1" key="1">
    <citation type="submission" date="2020-05" db="EMBL/GenBank/DDBJ databases">
        <authorList>
            <person name="Chiriac C."/>
            <person name="Salcher M."/>
            <person name="Ghai R."/>
            <person name="Kavagutti S V."/>
        </authorList>
    </citation>
    <scope>NUCLEOTIDE SEQUENCE</scope>
</reference>
<proteinExistence type="predicted"/>